<dbReference type="AlphaFoldDB" id="A0A1G2PDE6"/>
<name>A0A1G2PDE6_9BACT</name>
<comment type="caution">
    <text evidence="2">The sequence shown here is derived from an EMBL/GenBank/DDBJ whole genome shotgun (WGS) entry which is preliminary data.</text>
</comment>
<evidence type="ECO:0000313" key="3">
    <source>
        <dbReference type="Proteomes" id="UP000176965"/>
    </source>
</evidence>
<proteinExistence type="inferred from homology"/>
<evidence type="ECO:0008006" key="4">
    <source>
        <dbReference type="Google" id="ProtNLM"/>
    </source>
</evidence>
<dbReference type="Proteomes" id="UP000176965">
    <property type="component" value="Unassembled WGS sequence"/>
</dbReference>
<dbReference type="Pfam" id="PF03690">
    <property type="entry name" value="MYG1_exonuc"/>
    <property type="match status" value="1"/>
</dbReference>
<reference evidence="2 3" key="1">
    <citation type="journal article" date="2016" name="Nat. Commun.">
        <title>Thousands of microbial genomes shed light on interconnected biogeochemical processes in an aquifer system.</title>
        <authorList>
            <person name="Anantharaman K."/>
            <person name="Brown C.T."/>
            <person name="Hug L.A."/>
            <person name="Sharon I."/>
            <person name="Castelle C.J."/>
            <person name="Probst A.J."/>
            <person name="Thomas B.C."/>
            <person name="Singh A."/>
            <person name="Wilkins M.J."/>
            <person name="Karaoz U."/>
            <person name="Brodie E.L."/>
            <person name="Williams K.H."/>
            <person name="Hubbard S.S."/>
            <person name="Banfield J.F."/>
        </authorList>
    </citation>
    <scope>NUCLEOTIDE SEQUENCE [LARGE SCALE GENOMIC DNA]</scope>
</reference>
<organism evidence="2 3">
    <name type="scientific">Candidatus Taylorbacteria bacterium RIFOXYD2_FULL_36_9</name>
    <dbReference type="NCBI Taxonomy" id="1802338"/>
    <lineage>
        <taxon>Bacteria</taxon>
        <taxon>Candidatus Tayloriibacteriota</taxon>
    </lineage>
</organism>
<dbReference type="PANTHER" id="PTHR11215:SF1">
    <property type="entry name" value="MYG1 EXONUCLEASE"/>
    <property type="match status" value="1"/>
</dbReference>
<dbReference type="InterPro" id="IPR003226">
    <property type="entry name" value="MYG1_exonuclease"/>
</dbReference>
<comment type="similarity">
    <text evidence="1">Belongs to the MYG1 family.</text>
</comment>
<sequence length="301" mass="34368">MIWLRNKKVVVVHSGNFHPDDVFCVALLSVLYNKKIKVIRTREKKILAKADFVLDVGGEYNPDKDRFDHHQQGGAGKRDNKISYSTFGLLWKKYGEEVCGSKEIADVLDKKLVQVIDADDNGFNLYQTTVEGVYPFLLTDVIYSMRPTWKEGELEMDKFFHEAVSLAKGILLKEIKIANHKIEIIKIVRDYYEKSLDKRLIIIDDPKATRYDFWDALQDFPEPLFVVYGDSENWSVVAMRKGVNDFGNRKDFPAIWGGLRDEELAKISGVKDALFCHIGLFLVVAKSKEGAIQMAKIALGK</sequence>
<dbReference type="PANTHER" id="PTHR11215">
    <property type="entry name" value="METAL DEPENDENT HYDROLASE - RELATED"/>
    <property type="match status" value="1"/>
</dbReference>
<evidence type="ECO:0000256" key="1">
    <source>
        <dbReference type="ARBA" id="ARBA00010105"/>
    </source>
</evidence>
<accession>A0A1G2PDE6</accession>
<dbReference type="EMBL" id="MHSQ01000031">
    <property type="protein sequence ID" value="OHA46313.1"/>
    <property type="molecule type" value="Genomic_DNA"/>
</dbReference>
<dbReference type="STRING" id="1802338.A2541_02670"/>
<dbReference type="GO" id="GO:0005737">
    <property type="term" value="C:cytoplasm"/>
    <property type="evidence" value="ECO:0007669"/>
    <property type="project" value="TreeGrafter"/>
</dbReference>
<evidence type="ECO:0000313" key="2">
    <source>
        <dbReference type="EMBL" id="OHA46313.1"/>
    </source>
</evidence>
<protein>
    <recommendedName>
        <fullName evidence="4">Metal-dependent hydrolase</fullName>
    </recommendedName>
</protein>
<gene>
    <name evidence="2" type="ORF">A2541_02670</name>
</gene>